<evidence type="ECO:0000256" key="9">
    <source>
        <dbReference type="ARBA" id="ARBA00023326"/>
    </source>
</evidence>
<evidence type="ECO:0000313" key="13">
    <source>
        <dbReference type="Proteomes" id="UP000191554"/>
    </source>
</evidence>
<feature type="chain" id="PRO_5013319630" description="cellulase" evidence="10">
    <location>
        <begin position="26"/>
        <end position="480"/>
    </location>
</feature>
<comment type="similarity">
    <text evidence="2">Belongs to the glycosyl hydrolase 8 (cellulase D) family.</text>
</comment>
<dbReference type="RefSeq" id="WP_080065161.1">
    <property type="nucleotide sequence ID" value="NZ_MZGX01000018.1"/>
</dbReference>
<dbReference type="EMBL" id="MZGX01000018">
    <property type="protein sequence ID" value="OPX43360.1"/>
    <property type="molecule type" value="Genomic_DNA"/>
</dbReference>
<evidence type="ECO:0000256" key="5">
    <source>
        <dbReference type="ARBA" id="ARBA00022801"/>
    </source>
</evidence>
<evidence type="ECO:0000256" key="7">
    <source>
        <dbReference type="ARBA" id="ARBA00023277"/>
    </source>
</evidence>
<evidence type="ECO:0000256" key="3">
    <source>
        <dbReference type="ARBA" id="ARBA00012601"/>
    </source>
</evidence>
<keyword evidence="13" id="KW-1185">Reference proteome</keyword>
<dbReference type="CDD" id="cd14256">
    <property type="entry name" value="Dockerin_I"/>
    <property type="match status" value="1"/>
</dbReference>
<keyword evidence="7" id="KW-0119">Carbohydrate metabolism</keyword>
<dbReference type="EC" id="3.2.1.4" evidence="3"/>
<dbReference type="Gene3D" id="1.50.10.10">
    <property type="match status" value="1"/>
</dbReference>
<dbReference type="InterPro" id="IPR002037">
    <property type="entry name" value="Glyco_hydro_8"/>
</dbReference>
<dbReference type="InterPro" id="IPR016134">
    <property type="entry name" value="Dockerin_dom"/>
</dbReference>
<feature type="signal peptide" evidence="10">
    <location>
        <begin position="1"/>
        <end position="25"/>
    </location>
</feature>
<dbReference type="InterPro" id="IPR036439">
    <property type="entry name" value="Dockerin_dom_sf"/>
</dbReference>
<sequence length="480" mass="53551">MKRVLAYLLVLVIVFTALPISFVNAATGGYYSTGTYRNIFVETGRTEAQVQDKLNTMFDKFFKGDTNNQRLFYESGTDEAYIRDTGNNDVRSEGMSYAMMICVQMDKKKEFDMLWKWSRNHMYQSSGQYKGFFAWQCNYSGGIMDTTPASDGDEYFAMALLFAARRWGNGTGIYNYEAEAQVILDAMLHQADDGVGVNMFDKTQNQVVFCPNGGSATFTDPSYHLPAFYELWALWAKNQNDRTTWSKIAATSREFFKKSTNSTTGLNPDYANFDGTPKDVSWSSGHADFRYDAWRVASNVCVDYAWWQKDAWASTTFAPKIQSFFKKEGVSTHGSNYTLAGSKLNSDHSPGLVAMNAVTAMASDAATAKPFVDELWNTAVPSGQYRYYDGMLYMLGMLHLSGNFKIWGAVPTVMCGDVNQDNVIDALDSAVLKSYLLGKITTLPSMQAADTNADSSVDAIDFAILQQYLLGKITTLPYGN</sequence>
<evidence type="ECO:0000256" key="4">
    <source>
        <dbReference type="ARBA" id="ARBA00022729"/>
    </source>
</evidence>
<evidence type="ECO:0000256" key="2">
    <source>
        <dbReference type="ARBA" id="ARBA00009209"/>
    </source>
</evidence>
<evidence type="ECO:0000256" key="8">
    <source>
        <dbReference type="ARBA" id="ARBA00023295"/>
    </source>
</evidence>
<evidence type="ECO:0000259" key="11">
    <source>
        <dbReference type="PROSITE" id="PS51766"/>
    </source>
</evidence>
<keyword evidence="12" id="KW-0858">Xylan degradation</keyword>
<evidence type="ECO:0000256" key="6">
    <source>
        <dbReference type="ARBA" id="ARBA00023001"/>
    </source>
</evidence>
<dbReference type="Proteomes" id="UP000191554">
    <property type="component" value="Unassembled WGS sequence"/>
</dbReference>
<organism evidence="12 13">
    <name type="scientific">Ruminiclostridium hungatei</name>
    <name type="common">Clostridium hungatei</name>
    <dbReference type="NCBI Taxonomy" id="48256"/>
    <lineage>
        <taxon>Bacteria</taxon>
        <taxon>Bacillati</taxon>
        <taxon>Bacillota</taxon>
        <taxon>Clostridia</taxon>
        <taxon>Eubacteriales</taxon>
        <taxon>Oscillospiraceae</taxon>
        <taxon>Ruminiclostridium</taxon>
    </lineage>
</organism>
<dbReference type="AlphaFoldDB" id="A0A1V4SHK8"/>
<dbReference type="Pfam" id="PF00404">
    <property type="entry name" value="Dockerin_1"/>
    <property type="match status" value="1"/>
</dbReference>
<evidence type="ECO:0000256" key="10">
    <source>
        <dbReference type="SAM" id="SignalP"/>
    </source>
</evidence>
<dbReference type="InterPro" id="IPR012341">
    <property type="entry name" value="6hp_glycosidase-like_sf"/>
</dbReference>
<accession>A0A1V4SHK8</accession>
<dbReference type="Pfam" id="PF01270">
    <property type="entry name" value="Glyco_hydro_8"/>
    <property type="match status" value="1"/>
</dbReference>
<feature type="domain" description="Dockerin" evidence="11">
    <location>
        <begin position="411"/>
        <end position="478"/>
    </location>
</feature>
<dbReference type="InterPro" id="IPR008928">
    <property type="entry name" value="6-hairpin_glycosidase_sf"/>
</dbReference>
<comment type="caution">
    <text evidence="12">The sequence shown here is derived from an EMBL/GenBank/DDBJ whole genome shotgun (WGS) entry which is preliminary data.</text>
</comment>
<dbReference type="SUPFAM" id="SSF63446">
    <property type="entry name" value="Type I dockerin domain"/>
    <property type="match status" value="1"/>
</dbReference>
<gene>
    <name evidence="12" type="ORF">CLHUN_27050</name>
</gene>
<protein>
    <recommendedName>
        <fullName evidence="3">cellulase</fullName>
        <ecNumber evidence="3">3.2.1.4</ecNumber>
    </recommendedName>
</protein>
<name>A0A1V4SHK8_RUMHU</name>
<comment type="catalytic activity">
    <reaction evidence="1">
        <text>Endohydrolysis of (1-&gt;4)-beta-D-glucosidic linkages in cellulose, lichenin and cereal beta-D-glucans.</text>
        <dbReference type="EC" id="3.2.1.4"/>
    </reaction>
</comment>
<dbReference type="InterPro" id="IPR002105">
    <property type="entry name" value="Dockerin_1_rpt"/>
</dbReference>
<dbReference type="Gene3D" id="1.10.1330.10">
    <property type="entry name" value="Dockerin domain"/>
    <property type="match status" value="1"/>
</dbReference>
<proteinExistence type="inferred from homology"/>
<keyword evidence="9" id="KW-0624">Polysaccharide degradation</keyword>
<reference evidence="12 13" key="1">
    <citation type="submission" date="2017-03" db="EMBL/GenBank/DDBJ databases">
        <title>Genome sequence of Clostridium hungatei DSM 14427.</title>
        <authorList>
            <person name="Poehlein A."/>
            <person name="Daniel R."/>
        </authorList>
    </citation>
    <scope>NUCLEOTIDE SEQUENCE [LARGE SCALE GENOMIC DNA]</scope>
    <source>
        <strain evidence="12 13">DSM 14427</strain>
    </source>
</reference>
<dbReference type="SUPFAM" id="SSF48208">
    <property type="entry name" value="Six-hairpin glycosidases"/>
    <property type="match status" value="1"/>
</dbReference>
<dbReference type="STRING" id="48256.CLHUN_27050"/>
<keyword evidence="5 12" id="KW-0378">Hydrolase</keyword>
<dbReference type="GO" id="GO:0008810">
    <property type="term" value="F:cellulase activity"/>
    <property type="evidence" value="ECO:0007669"/>
    <property type="project" value="UniProtKB-EC"/>
</dbReference>
<dbReference type="PRINTS" id="PR00735">
    <property type="entry name" value="GLHYDRLASE8"/>
</dbReference>
<evidence type="ECO:0000256" key="1">
    <source>
        <dbReference type="ARBA" id="ARBA00000966"/>
    </source>
</evidence>
<keyword evidence="4 10" id="KW-0732">Signal</keyword>
<dbReference type="GO" id="GO:0030245">
    <property type="term" value="P:cellulose catabolic process"/>
    <property type="evidence" value="ECO:0007669"/>
    <property type="project" value="UniProtKB-KW"/>
</dbReference>
<keyword evidence="6" id="KW-0136">Cellulose degradation</keyword>
<dbReference type="OrthoDB" id="9803461at2"/>
<keyword evidence="8 12" id="KW-0326">Glycosidase</keyword>
<dbReference type="GO" id="GO:0045493">
    <property type="term" value="P:xylan catabolic process"/>
    <property type="evidence" value="ECO:0007669"/>
    <property type="project" value="UniProtKB-KW"/>
</dbReference>
<evidence type="ECO:0000313" key="12">
    <source>
        <dbReference type="EMBL" id="OPX43360.1"/>
    </source>
</evidence>
<dbReference type="PROSITE" id="PS51766">
    <property type="entry name" value="DOCKERIN"/>
    <property type="match status" value="1"/>
</dbReference>